<feature type="transmembrane region" description="Helical" evidence="9">
    <location>
        <begin position="903"/>
        <end position="927"/>
    </location>
</feature>
<keyword evidence="6 9" id="KW-0812">Transmembrane</keyword>
<keyword evidence="7 9" id="KW-1133">Transmembrane helix</keyword>
<name>A0ABS5IDS7_9PROT</name>
<feature type="transmembrane region" description="Helical" evidence="9">
    <location>
        <begin position="1010"/>
        <end position="1036"/>
    </location>
</feature>
<evidence type="ECO:0000256" key="8">
    <source>
        <dbReference type="ARBA" id="ARBA00023136"/>
    </source>
</evidence>
<dbReference type="SUPFAM" id="SSF82714">
    <property type="entry name" value="Multidrug efflux transporter AcrB TolC docking domain, DN and DC subdomains"/>
    <property type="match status" value="2"/>
</dbReference>
<organism evidence="11 12">
    <name type="scientific">Magnetospirillum sulfuroxidans</name>
    <dbReference type="NCBI Taxonomy" id="611300"/>
    <lineage>
        <taxon>Bacteria</taxon>
        <taxon>Pseudomonadati</taxon>
        <taxon>Pseudomonadota</taxon>
        <taxon>Alphaproteobacteria</taxon>
        <taxon>Rhodospirillales</taxon>
        <taxon>Rhodospirillaceae</taxon>
        <taxon>Magnetospirillum</taxon>
    </lineage>
</organism>
<dbReference type="RefSeq" id="WP_211548023.1">
    <property type="nucleotide sequence ID" value="NZ_JAGTUF010000006.1"/>
</dbReference>
<comment type="caution">
    <text evidence="11">The sequence shown here is derived from an EMBL/GenBank/DDBJ whole genome shotgun (WGS) entry which is preliminary data.</text>
</comment>
<comment type="caution">
    <text evidence="9">Lacks conserved residue(s) required for the propagation of feature annotation.</text>
</comment>
<feature type="transmembrane region" description="Helical" evidence="9">
    <location>
        <begin position="472"/>
        <end position="499"/>
    </location>
</feature>
<dbReference type="Gene3D" id="1.20.1640.10">
    <property type="entry name" value="Multidrug efflux transporter AcrB transmembrane domain"/>
    <property type="match status" value="2"/>
</dbReference>
<evidence type="ECO:0000256" key="1">
    <source>
        <dbReference type="ARBA" id="ARBA00004429"/>
    </source>
</evidence>
<dbReference type="Gene3D" id="3.30.70.1430">
    <property type="entry name" value="Multidrug efflux transporter AcrB pore domain"/>
    <property type="match status" value="2"/>
</dbReference>
<dbReference type="InterPro" id="IPR000731">
    <property type="entry name" value="SSD"/>
</dbReference>
<dbReference type="NCBIfam" id="TIGR00915">
    <property type="entry name" value="2A0602"/>
    <property type="match status" value="1"/>
</dbReference>
<dbReference type="InterPro" id="IPR027463">
    <property type="entry name" value="AcrB_DN_DC_subdom"/>
</dbReference>
<evidence type="ECO:0000256" key="9">
    <source>
        <dbReference type="RuleBase" id="RU364070"/>
    </source>
</evidence>
<dbReference type="PANTHER" id="PTHR32063:SF11">
    <property type="entry name" value="CATION OR DRUG EFFLUX SYSTEM PROTEIN"/>
    <property type="match status" value="1"/>
</dbReference>
<dbReference type="SUPFAM" id="SSF82693">
    <property type="entry name" value="Multidrug efflux transporter AcrB pore domain, PN1, PN2, PC1 and PC2 subdomains"/>
    <property type="match status" value="4"/>
</dbReference>
<evidence type="ECO:0000256" key="3">
    <source>
        <dbReference type="ARBA" id="ARBA00022448"/>
    </source>
</evidence>
<feature type="transmembrane region" description="Helical" evidence="9">
    <location>
        <begin position="875"/>
        <end position="896"/>
    </location>
</feature>
<dbReference type="InterPro" id="IPR001036">
    <property type="entry name" value="Acrflvin-R"/>
</dbReference>
<dbReference type="EMBL" id="JAGTUF010000006">
    <property type="protein sequence ID" value="MBR9971853.1"/>
    <property type="molecule type" value="Genomic_DNA"/>
</dbReference>
<feature type="domain" description="SSD" evidence="10">
    <location>
        <begin position="368"/>
        <end position="497"/>
    </location>
</feature>
<dbReference type="Pfam" id="PF00873">
    <property type="entry name" value="ACR_tran"/>
    <property type="match status" value="1"/>
</dbReference>
<evidence type="ECO:0000256" key="2">
    <source>
        <dbReference type="ARBA" id="ARBA00010942"/>
    </source>
</evidence>
<feature type="transmembrane region" description="Helical" evidence="9">
    <location>
        <begin position="547"/>
        <end position="564"/>
    </location>
</feature>
<keyword evidence="4" id="KW-1003">Cell membrane</keyword>
<gene>
    <name evidence="11" type="ORF">KEC16_09005</name>
</gene>
<sequence>MNISKFFIDRPVFAGVLSVLIFVSGLLALGNLPISEYPEVVPPTVVVRANYPGANPTVIAETVATPIEEAINGVENMLYMGSQATTDGLMTLTVTFKLGTDPDKAQQLVQNRVSQAEPRLPEEVRRLGITTVKSSPDLTMVVHLLSPDGRYDMTYLRNYAVLNVKDRLARINGVGQVQLFGSGDYSMRIWLDPQKVAERGLAAGDVVAAIREQNVQAAAGVVGASPGLAGVDLQLSVNAQGRLQSEDEFGDIIVKTDANGAVTRLRDLGRIELGAAQYALRSLLDNKSAVAVPIFQAPGSNAIEISDHVRATMAELKTYMPEGIDYEIVYDPTQFVRASIKSVIHTLLEAVLLVVLVVILFLQTWRASIIPLLAVPVSVVGTFAVMHLLGVSINALSLFGLVLAIGIVVDDAIVVVENVERNIEAGLSPKQATYRAMREVSGPIVAIALVLVAVFVPLAFISGLTGQFYKQFALTIAISTVISAINSLTLSPALSALLLKGHDAPKDRLTRIMDSGLGWLFRGFNRVFGAGTRAYAGGVEKVIGRKALMMAIYLAMVGVTYGLFQAVPGGFVPMQDKQYLIGFAQLPDAATLDRTEDVIRTMSAIALEDPGVEHAISFPGLSINGFTNSTNSGIVFAALKSFDQRQDPSMSAGAIAMRLNQKYAGLQDAFVVMFPPPPVQGLGTTGGFKLQIEDRGSAGYPATDAAVKAFMAEAAKAPELANLFSSYQVNVPQLYADLDRTKARQLGVAVTDVFDTLQIYLGSLYVNDFNKFGRTYSVRVQADAPFRAHADDIGKLKVRSNSGEMVPLAALLAVKQTAGPERAMRYNGFLSADISGAAAPGYSSGEAQAAAERIAAQTLPKGFSFEWTELTYQQILAGNSAVIVFPLAILLVFLVLAAQYESLTLPIAIIMIVPMGLLAAMTGIWLTGGDNNVFTQIGLVVLVGLSAKNAILIVEFARELEFVGRTPMQAAMEAARLRLRPILMTSLAFIMGVVPLVVSSGAGAEMRQAMGVAVFAGMIGVTAFGIFLTPVFYVLIRRLVGNRPLHHHQGSHAVKVPDEIEAPLSPHPLPAE</sequence>
<feature type="transmembrane region" description="Helical" evidence="9">
    <location>
        <begin position="395"/>
        <end position="419"/>
    </location>
</feature>
<protein>
    <recommendedName>
        <fullName evidence="9">Efflux pump membrane transporter</fullName>
    </recommendedName>
</protein>
<evidence type="ECO:0000313" key="12">
    <source>
        <dbReference type="Proteomes" id="UP000680714"/>
    </source>
</evidence>
<reference evidence="11 12" key="1">
    <citation type="submission" date="2021-04" db="EMBL/GenBank/DDBJ databases">
        <title>Magnetospirillum sulfuroxidans sp. nov., a facultative chemolithoautotrophic sulfur-oxidizing alphaproteobacterium isolated from freshwater sediment and proposals for Paramagetospirillum gen. nov., and Magnetospirillaceae fam. nov.</title>
        <authorList>
            <person name="Koziaeva V."/>
            <person name="Geelhoed J.S."/>
            <person name="Sorokin D.Y."/>
            <person name="Grouzdev D.S."/>
        </authorList>
    </citation>
    <scope>NUCLEOTIDE SEQUENCE [LARGE SCALE GENOMIC DNA]</scope>
    <source>
        <strain evidence="11 12">J10</strain>
    </source>
</reference>
<feature type="transmembrane region" description="Helical" evidence="9">
    <location>
        <begin position="343"/>
        <end position="362"/>
    </location>
</feature>
<keyword evidence="3 9" id="KW-0813">Transport</keyword>
<dbReference type="Gene3D" id="3.30.70.1320">
    <property type="entry name" value="Multidrug efflux transporter AcrB pore domain like"/>
    <property type="match status" value="1"/>
</dbReference>
<feature type="transmembrane region" description="Helical" evidence="9">
    <location>
        <begin position="933"/>
        <end position="956"/>
    </location>
</feature>
<accession>A0ABS5IDS7</accession>
<comment type="subcellular location">
    <subcellularLocation>
        <location evidence="1 9">Cell inner membrane</location>
        <topology evidence="1 9">Multi-pass membrane protein</topology>
    </subcellularLocation>
</comment>
<evidence type="ECO:0000259" key="10">
    <source>
        <dbReference type="PROSITE" id="PS50156"/>
    </source>
</evidence>
<evidence type="ECO:0000256" key="5">
    <source>
        <dbReference type="ARBA" id="ARBA00022519"/>
    </source>
</evidence>
<feature type="transmembrane region" description="Helical" evidence="9">
    <location>
        <begin position="977"/>
        <end position="998"/>
    </location>
</feature>
<proteinExistence type="inferred from homology"/>
<comment type="similarity">
    <text evidence="2 9">Belongs to the resistance-nodulation-cell division (RND) (TC 2.A.6) family.</text>
</comment>
<feature type="transmembrane region" description="Helical" evidence="9">
    <location>
        <begin position="369"/>
        <end position="389"/>
    </location>
</feature>
<dbReference type="InterPro" id="IPR004764">
    <property type="entry name" value="MdtF-like"/>
</dbReference>
<dbReference type="Gene3D" id="3.30.70.1440">
    <property type="entry name" value="Multidrug efflux transporter AcrB pore domain"/>
    <property type="match status" value="1"/>
</dbReference>
<evidence type="ECO:0000256" key="6">
    <source>
        <dbReference type="ARBA" id="ARBA00022692"/>
    </source>
</evidence>
<evidence type="ECO:0000256" key="7">
    <source>
        <dbReference type="ARBA" id="ARBA00022989"/>
    </source>
</evidence>
<keyword evidence="5 9" id="KW-0997">Cell inner membrane</keyword>
<dbReference type="SUPFAM" id="SSF82866">
    <property type="entry name" value="Multidrug efflux transporter AcrB transmembrane domain"/>
    <property type="match status" value="2"/>
</dbReference>
<evidence type="ECO:0000256" key="4">
    <source>
        <dbReference type="ARBA" id="ARBA00022475"/>
    </source>
</evidence>
<feature type="transmembrane region" description="Helical" evidence="9">
    <location>
        <begin position="440"/>
        <end position="460"/>
    </location>
</feature>
<dbReference type="PROSITE" id="PS50156">
    <property type="entry name" value="SSD"/>
    <property type="match status" value="1"/>
</dbReference>
<evidence type="ECO:0000313" key="11">
    <source>
        <dbReference type="EMBL" id="MBR9971853.1"/>
    </source>
</evidence>
<keyword evidence="8 9" id="KW-0472">Membrane</keyword>
<dbReference type="Proteomes" id="UP000680714">
    <property type="component" value="Unassembled WGS sequence"/>
</dbReference>
<dbReference type="NCBIfam" id="NF000282">
    <property type="entry name" value="RND_permease_1"/>
    <property type="match status" value="1"/>
</dbReference>
<dbReference type="Gene3D" id="3.30.2090.10">
    <property type="entry name" value="Multidrug efflux transporter AcrB TolC docking domain, DN and DC subdomains"/>
    <property type="match status" value="2"/>
</dbReference>
<dbReference type="PANTHER" id="PTHR32063">
    <property type="match status" value="1"/>
</dbReference>
<keyword evidence="12" id="KW-1185">Reference proteome</keyword>
<dbReference type="PRINTS" id="PR00702">
    <property type="entry name" value="ACRIFLAVINRP"/>
</dbReference>